<dbReference type="GO" id="GO:0061630">
    <property type="term" value="F:ubiquitin protein ligase activity"/>
    <property type="evidence" value="ECO:0007669"/>
    <property type="project" value="UniProtKB-EC"/>
</dbReference>
<evidence type="ECO:0000256" key="4">
    <source>
        <dbReference type="ARBA" id="ARBA00022723"/>
    </source>
</evidence>
<dbReference type="Gene3D" id="1.20.120.1750">
    <property type="match status" value="1"/>
</dbReference>
<dbReference type="InterPro" id="IPR031127">
    <property type="entry name" value="E3_UB_ligase_RBR"/>
</dbReference>
<dbReference type="InterPro" id="IPR002867">
    <property type="entry name" value="IBR_dom"/>
</dbReference>
<evidence type="ECO:0000256" key="6">
    <source>
        <dbReference type="ARBA" id="ARBA00022771"/>
    </source>
</evidence>
<evidence type="ECO:0000256" key="1">
    <source>
        <dbReference type="ARBA" id="ARBA00001798"/>
    </source>
</evidence>
<evidence type="ECO:0000256" key="2">
    <source>
        <dbReference type="ARBA" id="ARBA00012251"/>
    </source>
</evidence>
<reference evidence="10 11" key="1">
    <citation type="submission" date="2018-05" db="EMBL/GenBank/DDBJ databases">
        <title>Genome sequencing and assembly of the regulated plant pathogen Lachnellula willkommii and related sister species for the development of diagnostic species identification markers.</title>
        <authorList>
            <person name="Giroux E."/>
            <person name="Bilodeau G."/>
        </authorList>
    </citation>
    <scope>NUCLEOTIDE SEQUENCE [LARGE SCALE GENOMIC DNA]</scope>
    <source>
        <strain evidence="10 11">CBS 172.35</strain>
    </source>
</reference>
<evidence type="ECO:0000259" key="9">
    <source>
        <dbReference type="PROSITE" id="PS51873"/>
    </source>
</evidence>
<keyword evidence="10" id="KW-0347">Helicase</keyword>
<keyword evidence="10" id="KW-0547">Nucleotide-binding</keyword>
<keyword evidence="4" id="KW-0479">Metal-binding</keyword>
<name>A0A559M1A6_9HELO</name>
<keyword evidence="7" id="KW-0833">Ubl conjugation pathway</keyword>
<comment type="catalytic activity">
    <reaction evidence="1">
        <text>[E2 ubiquitin-conjugating enzyme]-S-ubiquitinyl-L-cysteine + [acceptor protein]-L-lysine = [E2 ubiquitin-conjugating enzyme]-L-cysteine + [acceptor protein]-N(6)-ubiquitinyl-L-lysine.</text>
        <dbReference type="EC" id="2.3.2.31"/>
    </reaction>
</comment>
<feature type="domain" description="RING-type" evidence="9">
    <location>
        <begin position="173"/>
        <end position="365"/>
    </location>
</feature>
<evidence type="ECO:0000256" key="3">
    <source>
        <dbReference type="ARBA" id="ARBA00022679"/>
    </source>
</evidence>
<protein>
    <recommendedName>
        <fullName evidence="2">RBR-type E3 ubiquitin transferase</fullName>
        <ecNumber evidence="2">2.3.2.31</ecNumber>
    </recommendedName>
</protein>
<evidence type="ECO:0000313" key="11">
    <source>
        <dbReference type="Proteomes" id="UP000315522"/>
    </source>
</evidence>
<dbReference type="CDD" id="cd22584">
    <property type="entry name" value="Rcat_RBR_unk"/>
    <property type="match status" value="1"/>
</dbReference>
<evidence type="ECO:0000256" key="5">
    <source>
        <dbReference type="ARBA" id="ARBA00022737"/>
    </source>
</evidence>
<dbReference type="AlphaFoldDB" id="A0A559M1A6"/>
<dbReference type="GO" id="GO:0008270">
    <property type="term" value="F:zinc ion binding"/>
    <property type="evidence" value="ECO:0007669"/>
    <property type="project" value="UniProtKB-KW"/>
</dbReference>
<dbReference type="EC" id="2.3.2.31" evidence="2"/>
<keyword evidence="6" id="KW-0863">Zinc-finger</keyword>
<accession>A0A559M1A6</accession>
<dbReference type="GO" id="GO:0004386">
    <property type="term" value="F:helicase activity"/>
    <property type="evidence" value="ECO:0007669"/>
    <property type="project" value="UniProtKB-KW"/>
</dbReference>
<dbReference type="SUPFAM" id="SSF57850">
    <property type="entry name" value="RING/U-box"/>
    <property type="match status" value="1"/>
</dbReference>
<organism evidence="10 11">
    <name type="scientific">Lachnellula willkommii</name>
    <dbReference type="NCBI Taxonomy" id="215461"/>
    <lineage>
        <taxon>Eukaryota</taxon>
        <taxon>Fungi</taxon>
        <taxon>Dikarya</taxon>
        <taxon>Ascomycota</taxon>
        <taxon>Pezizomycotina</taxon>
        <taxon>Leotiomycetes</taxon>
        <taxon>Helotiales</taxon>
        <taxon>Lachnaceae</taxon>
        <taxon>Lachnellula</taxon>
    </lineage>
</organism>
<keyword evidence="5" id="KW-0677">Repeat</keyword>
<dbReference type="PANTHER" id="PTHR11685">
    <property type="entry name" value="RBR FAMILY RING FINGER AND IBR DOMAIN-CONTAINING"/>
    <property type="match status" value="1"/>
</dbReference>
<keyword evidence="11" id="KW-1185">Reference proteome</keyword>
<proteinExistence type="predicted"/>
<dbReference type="InterPro" id="IPR044066">
    <property type="entry name" value="TRIAD_supradom"/>
</dbReference>
<dbReference type="EMBL" id="QGML01003145">
    <property type="protein sequence ID" value="TVY86729.1"/>
    <property type="molecule type" value="Genomic_DNA"/>
</dbReference>
<dbReference type="CDD" id="cd20335">
    <property type="entry name" value="BRcat_RBR"/>
    <property type="match status" value="1"/>
</dbReference>
<dbReference type="GO" id="GO:0016567">
    <property type="term" value="P:protein ubiquitination"/>
    <property type="evidence" value="ECO:0007669"/>
    <property type="project" value="InterPro"/>
</dbReference>
<keyword evidence="10" id="KW-0378">Hydrolase</keyword>
<dbReference type="PROSITE" id="PS51873">
    <property type="entry name" value="TRIAD"/>
    <property type="match status" value="1"/>
</dbReference>
<comment type="caution">
    <text evidence="10">The sequence shown here is derived from an EMBL/GenBank/DDBJ whole genome shotgun (WGS) entry which is preliminary data.</text>
</comment>
<sequence length="638" mass="72016">MACADPFLQFDDQSFALQLQLEEIGTQRELQSGKWREDSPPDFALAFDDFEVELKKAIVLVEDLKFAHSIAKAVDSDAMAIEESRAEETQSVQDRDFALSLNEDENLPSQDVTDLPGMPHLGTESIEWDYVLRATEASTFSVESSSTVAGTVAGPSSHYTLLQRAVLEHLPQLKVECIVCGESVHPRFTVRLVCGDVYCKPCLKSFFLRVAKDETLFPPKCHRQPIDISTIETDFSVEELTAYRSAELEFTSTDRVYCGNPECAKFIPMPQRALDYASCEACSARTCMHCKALAHDGGCPADETRQSLIDFAKDQGWKPCFGCGELVFRYEGCDHMICKAEFCYRCGVKWKECPCGDWVPELLDERAQVVVDREALWPLTPAIPSKNQAQGIVKEAQGFQKNGDVKKVVVGELRKGKANNKPGTWLLCSPDNSPKITKEAWHDSKEFHEFPPDGLLAEAEIVHLAGQFLHDRIPTQNQRHSERPPFNKRRKILKIKLPNDKSYYYSGYSNKYPVPENFSKSKELKLLSSMAKFLPKCKVARLNSIKQKYHQKTNNLPESEEEQDIGPFTSAAATSWAKRTRRLMTAVEALQLDMDPLIRKSGEPSKSKAKMRRVTDKLEKEMKSVHERFDCEEAPACI</sequence>
<gene>
    <name evidence="10" type="ORF">LAWI1_G007826</name>
</gene>
<dbReference type="Pfam" id="PF01485">
    <property type="entry name" value="IBR"/>
    <property type="match status" value="1"/>
</dbReference>
<evidence type="ECO:0000256" key="7">
    <source>
        <dbReference type="ARBA" id="ARBA00022786"/>
    </source>
</evidence>
<dbReference type="Proteomes" id="UP000315522">
    <property type="component" value="Unassembled WGS sequence"/>
</dbReference>
<keyword evidence="3" id="KW-0808">Transferase</keyword>
<keyword evidence="10" id="KW-0067">ATP-binding</keyword>
<keyword evidence="8" id="KW-0862">Zinc</keyword>
<evidence type="ECO:0000256" key="8">
    <source>
        <dbReference type="ARBA" id="ARBA00022833"/>
    </source>
</evidence>
<evidence type="ECO:0000313" key="10">
    <source>
        <dbReference type="EMBL" id="TVY86729.1"/>
    </source>
</evidence>